<dbReference type="PANTHER" id="PTHR10338:SF115">
    <property type="entry name" value="INTER-ALPHA-TRYPSIN INHIBITOR HEAVY CHAIN H3"/>
    <property type="match status" value="1"/>
</dbReference>
<dbReference type="Proteomes" id="UP000824219">
    <property type="component" value="Linkage Group LG21"/>
</dbReference>
<accession>A0A9D3NDV2</accession>
<name>A0A9D3NDV2_9TELE</name>
<reference evidence="1 2" key="1">
    <citation type="submission" date="2021-06" db="EMBL/GenBank/DDBJ databases">
        <title>Chromosome-level genome assembly of the red-tail catfish (Hemibagrus wyckioides).</title>
        <authorList>
            <person name="Shao F."/>
        </authorList>
    </citation>
    <scope>NUCLEOTIDE SEQUENCE [LARGE SCALE GENOMIC DNA]</scope>
    <source>
        <strain evidence="1">EC202008001</strain>
        <tissue evidence="1">Blood</tissue>
    </source>
</reference>
<dbReference type="PANTHER" id="PTHR10338">
    <property type="entry name" value="INTER-ALPHA-TRYPSIN INHIBITOR HEAVY CHAIN FAMILY MEMBER"/>
    <property type="match status" value="1"/>
</dbReference>
<comment type="caution">
    <text evidence="1">The sequence shown here is derived from an EMBL/GenBank/DDBJ whole genome shotgun (WGS) entry which is preliminary data.</text>
</comment>
<evidence type="ECO:0000313" key="1">
    <source>
        <dbReference type="EMBL" id="KAG7319215.1"/>
    </source>
</evidence>
<sequence length="121" mass="13413">MLKEPKENKTVPENSASIIILLTDGDPNAGKANVLLLDVNFHYQENSVNSVTGSNFKQLFNGSEIVVAGRLNDLEMNDFPVEVHTQSLDDEFVLKGQASAQAWDTIFPDQDYISGDFTEHL</sequence>
<organism evidence="1 2">
    <name type="scientific">Hemibagrus wyckioides</name>
    <dbReference type="NCBI Taxonomy" id="337641"/>
    <lineage>
        <taxon>Eukaryota</taxon>
        <taxon>Metazoa</taxon>
        <taxon>Chordata</taxon>
        <taxon>Craniata</taxon>
        <taxon>Vertebrata</taxon>
        <taxon>Euteleostomi</taxon>
        <taxon>Actinopterygii</taxon>
        <taxon>Neopterygii</taxon>
        <taxon>Teleostei</taxon>
        <taxon>Ostariophysi</taxon>
        <taxon>Siluriformes</taxon>
        <taxon>Bagridae</taxon>
        <taxon>Hemibagrus</taxon>
    </lineage>
</organism>
<gene>
    <name evidence="1" type="ORF">KOW79_017689</name>
</gene>
<dbReference type="AlphaFoldDB" id="A0A9D3NDV2"/>
<keyword evidence="2" id="KW-1185">Reference proteome</keyword>
<dbReference type="EMBL" id="JAHKSW010000021">
    <property type="protein sequence ID" value="KAG7319215.1"/>
    <property type="molecule type" value="Genomic_DNA"/>
</dbReference>
<proteinExistence type="predicted"/>
<protein>
    <submittedName>
        <fullName evidence="1">Uncharacterized protein</fullName>
    </submittedName>
</protein>
<dbReference type="InterPro" id="IPR050934">
    <property type="entry name" value="ITIH"/>
</dbReference>
<evidence type="ECO:0000313" key="2">
    <source>
        <dbReference type="Proteomes" id="UP000824219"/>
    </source>
</evidence>
<dbReference type="OrthoDB" id="299997at2759"/>